<dbReference type="Gene3D" id="1.10.110.10">
    <property type="entry name" value="Plant lipid-transfer and hydrophobic proteins"/>
    <property type="match status" value="1"/>
</dbReference>
<keyword evidence="1" id="KW-0732">Signal</keyword>
<keyword evidence="4" id="KW-1185">Reference proteome</keyword>
<proteinExistence type="predicted"/>
<evidence type="ECO:0000313" key="3">
    <source>
        <dbReference type="EMBL" id="KAJ7978392.1"/>
    </source>
</evidence>
<keyword evidence="3" id="KW-0646">Protease inhibitor</keyword>
<gene>
    <name evidence="3" type="ORF">O6P43_001927</name>
</gene>
<dbReference type="Pfam" id="PF14368">
    <property type="entry name" value="LTP_2"/>
    <property type="match status" value="1"/>
</dbReference>
<dbReference type="GO" id="GO:0005504">
    <property type="term" value="F:fatty acid binding"/>
    <property type="evidence" value="ECO:0007669"/>
    <property type="project" value="InterPro"/>
</dbReference>
<evidence type="ECO:0000256" key="1">
    <source>
        <dbReference type="SAM" id="SignalP"/>
    </source>
</evidence>
<feature type="signal peptide" evidence="1">
    <location>
        <begin position="1"/>
        <end position="24"/>
    </location>
</feature>
<reference evidence="3" key="1">
    <citation type="journal article" date="2023" name="Science">
        <title>Elucidation of the pathway for biosynthesis of saponin adjuvants from the soapbark tree.</title>
        <authorList>
            <person name="Reed J."/>
            <person name="Orme A."/>
            <person name="El-Demerdash A."/>
            <person name="Owen C."/>
            <person name="Martin L.B.B."/>
            <person name="Misra R.C."/>
            <person name="Kikuchi S."/>
            <person name="Rejzek M."/>
            <person name="Martin A.C."/>
            <person name="Harkess A."/>
            <person name="Leebens-Mack J."/>
            <person name="Louveau T."/>
            <person name="Stephenson M.J."/>
            <person name="Osbourn A."/>
        </authorList>
    </citation>
    <scope>NUCLEOTIDE SEQUENCE</scope>
    <source>
        <strain evidence="3">S10</strain>
    </source>
</reference>
<dbReference type="KEGG" id="qsa:O6P43_001927"/>
<dbReference type="CDD" id="cd04660">
    <property type="entry name" value="nsLTP_like"/>
    <property type="match status" value="1"/>
</dbReference>
<dbReference type="PANTHER" id="PTHR33122">
    <property type="entry name" value="LIPID BINDING PROTEIN-RELATED"/>
    <property type="match status" value="1"/>
</dbReference>
<dbReference type="SMART" id="SM00499">
    <property type="entry name" value="AAI"/>
    <property type="match status" value="1"/>
</dbReference>
<feature type="chain" id="PRO_5042102560" evidence="1">
    <location>
        <begin position="25"/>
        <end position="105"/>
    </location>
</feature>
<dbReference type="InterPro" id="IPR044741">
    <property type="entry name" value="NsLTP-like"/>
</dbReference>
<dbReference type="AlphaFoldDB" id="A0AAD7QBL6"/>
<feature type="domain" description="Bifunctional inhibitor/plant lipid transfer protein/seed storage helical" evidence="2">
    <location>
        <begin position="32"/>
        <end position="105"/>
    </location>
</feature>
<evidence type="ECO:0000259" key="2">
    <source>
        <dbReference type="SMART" id="SM00499"/>
    </source>
</evidence>
<dbReference type="InterPro" id="IPR016140">
    <property type="entry name" value="Bifunc_inhib/LTP/seed_store"/>
</dbReference>
<dbReference type="EMBL" id="JARAOO010000002">
    <property type="protein sequence ID" value="KAJ7978392.1"/>
    <property type="molecule type" value="Genomic_DNA"/>
</dbReference>
<dbReference type="GO" id="GO:0009627">
    <property type="term" value="P:systemic acquired resistance"/>
    <property type="evidence" value="ECO:0007669"/>
    <property type="project" value="InterPro"/>
</dbReference>
<dbReference type="SUPFAM" id="SSF47699">
    <property type="entry name" value="Bifunctional inhibitor/lipid-transfer protein/seed storage 2S albumin"/>
    <property type="match status" value="1"/>
</dbReference>
<protein>
    <submittedName>
        <fullName evidence="3">Protease inhibitor/seed storage/lipid transfer protein family protein</fullName>
    </submittedName>
</protein>
<organism evidence="3 4">
    <name type="scientific">Quillaja saponaria</name>
    <name type="common">Soap bark tree</name>
    <dbReference type="NCBI Taxonomy" id="32244"/>
    <lineage>
        <taxon>Eukaryota</taxon>
        <taxon>Viridiplantae</taxon>
        <taxon>Streptophyta</taxon>
        <taxon>Embryophyta</taxon>
        <taxon>Tracheophyta</taxon>
        <taxon>Spermatophyta</taxon>
        <taxon>Magnoliopsida</taxon>
        <taxon>eudicotyledons</taxon>
        <taxon>Gunneridae</taxon>
        <taxon>Pentapetalae</taxon>
        <taxon>rosids</taxon>
        <taxon>fabids</taxon>
        <taxon>Fabales</taxon>
        <taxon>Quillajaceae</taxon>
        <taxon>Quillaja</taxon>
    </lineage>
</organism>
<evidence type="ECO:0000313" key="4">
    <source>
        <dbReference type="Proteomes" id="UP001163823"/>
    </source>
</evidence>
<comment type="caution">
    <text evidence="3">The sequence shown here is derived from an EMBL/GenBank/DDBJ whole genome shotgun (WGS) entry which is preliminary data.</text>
</comment>
<dbReference type="GO" id="GO:0030414">
    <property type="term" value="F:peptidase inhibitor activity"/>
    <property type="evidence" value="ECO:0007669"/>
    <property type="project" value="UniProtKB-KW"/>
</dbReference>
<dbReference type="InterPro" id="IPR036312">
    <property type="entry name" value="Bifun_inhib/LTP/seed_sf"/>
</dbReference>
<sequence length="105" mass="11494">MEVYKKVVIVALMFLVTCQLMANAAETSFSVCRMTKEGFKACMPSVSGQNPSSPSKECCSALSNADIQCLCFFKGSRMLAAYGIDPDLALQLPAKCNLVRPWFHC</sequence>
<dbReference type="Proteomes" id="UP001163823">
    <property type="component" value="Chromosome 2"/>
</dbReference>
<dbReference type="InterPro" id="IPR039265">
    <property type="entry name" value="DIR1-like"/>
</dbReference>
<name>A0AAD7QBL6_QUISA</name>
<dbReference type="PANTHER" id="PTHR33122:SF36">
    <property type="entry name" value="LIPID TRANSFER PROTEIN"/>
    <property type="match status" value="1"/>
</dbReference>
<accession>A0AAD7QBL6</accession>